<dbReference type="GO" id="GO:0005096">
    <property type="term" value="F:GTPase activator activity"/>
    <property type="evidence" value="ECO:0007669"/>
    <property type="project" value="TreeGrafter"/>
</dbReference>
<feature type="compositionally biased region" description="Gly residues" evidence="4">
    <location>
        <begin position="1181"/>
        <end position="1195"/>
    </location>
</feature>
<dbReference type="CDD" id="cd15873">
    <property type="entry name" value="R-SNARE_STXBP5_6"/>
    <property type="match status" value="1"/>
</dbReference>
<dbReference type="GO" id="GO:0045159">
    <property type="term" value="F:myosin II binding"/>
    <property type="evidence" value="ECO:0007669"/>
    <property type="project" value="TreeGrafter"/>
</dbReference>
<feature type="region of interest" description="Disordered" evidence="4">
    <location>
        <begin position="913"/>
        <end position="951"/>
    </location>
</feature>
<keyword evidence="3" id="KW-0175">Coiled coil</keyword>
<feature type="region of interest" description="Disordered" evidence="4">
    <location>
        <begin position="362"/>
        <end position="384"/>
    </location>
</feature>
<evidence type="ECO:0000256" key="1">
    <source>
        <dbReference type="ARBA" id="ARBA00004496"/>
    </source>
</evidence>
<dbReference type="PANTHER" id="PTHR10241">
    <property type="entry name" value="LETHAL 2 GIANT LARVAE PROTEIN"/>
    <property type="match status" value="1"/>
</dbReference>
<dbReference type="Pfam" id="PF00957">
    <property type="entry name" value="Synaptobrevin"/>
    <property type="match status" value="1"/>
</dbReference>
<dbReference type="GO" id="GO:0005886">
    <property type="term" value="C:plasma membrane"/>
    <property type="evidence" value="ECO:0007669"/>
    <property type="project" value="TreeGrafter"/>
</dbReference>
<evidence type="ECO:0000256" key="3">
    <source>
        <dbReference type="PROSITE-ProRule" id="PRU00290"/>
    </source>
</evidence>
<evidence type="ECO:0000256" key="4">
    <source>
        <dbReference type="SAM" id="MobiDB-lite"/>
    </source>
</evidence>
<sequence>MLFRIFAGPGKEKEKVPLESTLLTSSCLVPRRCTGVGFCDALPETFTVARDGLAFFASESGDIFLFVNGIQFHLRNPEEAVGFRFTGVVAAGDEKSLWLWALGETKNREQICQIRNLATDRQPSTIVIRPKVLCALPFCSGEGLKQTQFVLIGTDEGDVRALDVPSACLTEFCISWEEVHKQIAGVLDRKGEGGAGDGGTELDETDFWVLSLCSHPKDPDRLLICYSGGFLVDWRLGARRAIACYGLPSPASPRQKSKGPDRPTLQAVGFVPDAAVSNGDGTAFAVFGMALEGCALQVPAGPAVFLFAWLGGDAEERLGKKVDSALPLLPVTAVSLADFAEGAGWKGELVTARRMVWVSSGERGGAKKGGASGGADRNGDRESALSHPHVSHLALAASLAGSLVLLLGCTDADRGAFDEGRMVLLSGYFFREVTQIYPPQSKAEEGLEERVQAARVCAASDGLFGRPRSEEHDASMTLCCSDSGGASGVFFLLEMHTHSQPAEGDREAVLVRTKVCPPVEPLSLSAVSTARVWTATDACEGDGGGSGSDAYTAAAAVRGFVRATLSQEGGVGSSLPASVLRPVADCVGGVCATGHSDGRVVLFGTASDGLVPVTSLSIVAVDDCAALGGKGGEPGGEGWRGLSVRRRPHVKSRPHDPRVVALDFLLAPEGGAWLCVGAASGEIYLFQWTDGGGRPQLSDAEGREWEVSQLEGDEGGALDLDNLDLEKLRSSAEAAPKCPPVSLEAGFNCALRLGMHTHCVSDLKLVRLGGGGGQPQLVVLSADITGSYRLSDGVSGEALFNFSIDASSSTSDGYFGPAQFCMHREGASDSGGGVETSLLVVWRSGSVQRLSLEDSGVGEGNSSVAVDVEEMMSLEDLEAQAGPEREGENGVLWEKLEGKDEQILHVAALRERRIGKKIPPPPANTTTTSPVLQSQQTHGGKSPDSVYSEGGGAHGRLTIVRRGTVIVYSRALRVTLEQVRRQRVPVGSGQQQQEKKAGATTESRSLTTSICLFKEKEEAVAAQLVHVGLEEAVAVALRGGRVLLFALQQSPFSPALSLQETEEAPAPLGCAISLVGSVDALSRLSSPSEFGRRHAALARRFDLAAIGRDGRVLFAARSSESDGNRGWGNLGGVTTLPSGPVASGAVWTCILAGPENPAESLAVHLPEIICSAAAEAVGQGGGIQGGGTHEGGGGAEQPESAKARGKGPGEKERKGPLGWLGLRRSSTRDRDGAHPTGRGSRSSLRAPEADPSGASQDAGSSALLAVLDRTPEAFRSSLVDEQRGVGPQQKVSPNVAAAHAFADESFEMVSAEVGGTGARSGSGERGGVAVRRDQTGSAGGSTSTSAAREGLGLKREGGGGNFLGRLLSGGSEGGKGGKGQRGSVGPAGRAQSRAGEAKAVLGDTKEKLLENREKLQELGNKTDQLQNQAQDFASLASQLKNKFR</sequence>
<accession>A0A0G4GNG1</accession>
<dbReference type="VEuPathDB" id="CryptoDB:Cvel_22679"/>
<feature type="compositionally biased region" description="Gly residues" evidence="4">
    <location>
        <begin position="1370"/>
        <end position="1382"/>
    </location>
</feature>
<feature type="compositionally biased region" description="Gly residues" evidence="4">
    <location>
        <begin position="1314"/>
        <end position="1326"/>
    </location>
</feature>
<evidence type="ECO:0000256" key="2">
    <source>
        <dbReference type="ARBA" id="ARBA00022490"/>
    </source>
</evidence>
<dbReference type="PROSITE" id="PS50892">
    <property type="entry name" value="V_SNARE"/>
    <property type="match status" value="1"/>
</dbReference>
<dbReference type="InterPro" id="IPR042855">
    <property type="entry name" value="V_SNARE_CC"/>
</dbReference>
<dbReference type="EMBL" id="CDMZ01001387">
    <property type="protein sequence ID" value="CEM31806.1"/>
    <property type="molecule type" value="Genomic_DNA"/>
</dbReference>
<organism evidence="6">
    <name type="scientific">Chromera velia CCMP2878</name>
    <dbReference type="NCBI Taxonomy" id="1169474"/>
    <lineage>
        <taxon>Eukaryota</taxon>
        <taxon>Sar</taxon>
        <taxon>Alveolata</taxon>
        <taxon>Colpodellida</taxon>
        <taxon>Chromeraceae</taxon>
        <taxon>Chromera</taxon>
    </lineage>
</organism>
<evidence type="ECO:0000259" key="5">
    <source>
        <dbReference type="PROSITE" id="PS50892"/>
    </source>
</evidence>
<dbReference type="Gene3D" id="1.20.5.110">
    <property type="match status" value="1"/>
</dbReference>
<feature type="region of interest" description="Disordered" evidence="4">
    <location>
        <begin position="1312"/>
        <end position="1405"/>
    </location>
</feature>
<gene>
    <name evidence="6" type="ORF">Cvel_22679</name>
</gene>
<feature type="region of interest" description="Disordered" evidence="4">
    <location>
        <begin position="1181"/>
        <end position="1258"/>
    </location>
</feature>
<comment type="subcellular location">
    <subcellularLocation>
        <location evidence="1">Cytoplasm</location>
    </subcellularLocation>
</comment>
<keyword evidence="2" id="KW-0963">Cytoplasm</keyword>
<proteinExistence type="predicted"/>
<feature type="domain" description="V-SNARE coiled-coil homology" evidence="5">
    <location>
        <begin position="1386"/>
        <end position="1444"/>
    </location>
</feature>
<dbReference type="GO" id="GO:0019905">
    <property type="term" value="F:syntaxin binding"/>
    <property type="evidence" value="ECO:0007669"/>
    <property type="project" value="TreeGrafter"/>
</dbReference>
<name>A0A0G4GNG1_9ALVE</name>
<feature type="compositionally biased region" description="Basic and acidic residues" evidence="4">
    <location>
        <begin position="1199"/>
        <end position="1215"/>
    </location>
</feature>
<dbReference type="GO" id="GO:0005737">
    <property type="term" value="C:cytoplasm"/>
    <property type="evidence" value="ECO:0007669"/>
    <property type="project" value="UniProtKB-SubCell"/>
</dbReference>
<protein>
    <recommendedName>
        <fullName evidence="5">V-SNARE coiled-coil homology domain-containing protein</fullName>
    </recommendedName>
</protein>
<dbReference type="SUPFAM" id="SSF58038">
    <property type="entry name" value="SNARE fusion complex"/>
    <property type="match status" value="1"/>
</dbReference>
<dbReference type="GO" id="GO:0006887">
    <property type="term" value="P:exocytosis"/>
    <property type="evidence" value="ECO:0007669"/>
    <property type="project" value="TreeGrafter"/>
</dbReference>
<dbReference type="PANTHER" id="PTHR10241:SF25">
    <property type="entry name" value="TOMOSYN, ISOFORM C"/>
    <property type="match status" value="1"/>
</dbReference>
<evidence type="ECO:0000313" key="6">
    <source>
        <dbReference type="EMBL" id="CEM31806.1"/>
    </source>
</evidence>
<dbReference type="GO" id="GO:0006893">
    <property type="term" value="P:Golgi to plasma membrane transport"/>
    <property type="evidence" value="ECO:0007669"/>
    <property type="project" value="TreeGrafter"/>
</dbReference>
<reference evidence="6" key="1">
    <citation type="submission" date="2014-11" db="EMBL/GenBank/DDBJ databases">
        <authorList>
            <person name="Otto D Thomas"/>
            <person name="Naeem Raeece"/>
        </authorList>
    </citation>
    <scope>NUCLEOTIDE SEQUENCE</scope>
</reference>